<keyword evidence="3" id="KW-1185">Reference proteome</keyword>
<accession>A0A7Z0KBI4</accession>
<organism evidence="2 3">
    <name type="scientific">Nesterenkonia xinjiangensis</name>
    <dbReference type="NCBI Taxonomy" id="225327"/>
    <lineage>
        <taxon>Bacteria</taxon>
        <taxon>Bacillati</taxon>
        <taxon>Actinomycetota</taxon>
        <taxon>Actinomycetes</taxon>
        <taxon>Micrococcales</taxon>
        <taxon>Micrococcaceae</taxon>
        <taxon>Nesterenkonia</taxon>
    </lineage>
</organism>
<dbReference type="Pfam" id="PF05437">
    <property type="entry name" value="AzlD"/>
    <property type="match status" value="1"/>
</dbReference>
<dbReference type="InterPro" id="IPR008407">
    <property type="entry name" value="Brnchd-chn_aa_trnsp_AzlD"/>
</dbReference>
<evidence type="ECO:0000313" key="2">
    <source>
        <dbReference type="EMBL" id="NYJ77632.1"/>
    </source>
</evidence>
<reference evidence="2 3" key="1">
    <citation type="submission" date="2020-07" db="EMBL/GenBank/DDBJ databases">
        <title>Sequencing the genomes of 1000 actinobacteria strains.</title>
        <authorList>
            <person name="Klenk H.-P."/>
        </authorList>
    </citation>
    <scope>NUCLEOTIDE SEQUENCE [LARGE SCALE GENOMIC DNA]</scope>
    <source>
        <strain evidence="2 3">DSM 15475</strain>
    </source>
</reference>
<comment type="caution">
    <text evidence="2">The sequence shown here is derived from an EMBL/GenBank/DDBJ whole genome shotgun (WGS) entry which is preliminary data.</text>
</comment>
<feature type="transmembrane region" description="Helical" evidence="1">
    <location>
        <begin position="37"/>
        <end position="55"/>
    </location>
</feature>
<keyword evidence="1" id="KW-0472">Membrane</keyword>
<keyword evidence="1" id="KW-1133">Transmembrane helix</keyword>
<feature type="transmembrane region" description="Helical" evidence="1">
    <location>
        <begin position="6"/>
        <end position="25"/>
    </location>
</feature>
<feature type="transmembrane region" description="Helical" evidence="1">
    <location>
        <begin position="67"/>
        <end position="97"/>
    </location>
</feature>
<keyword evidence="1" id="KW-0812">Transmembrane</keyword>
<dbReference type="Proteomes" id="UP000535437">
    <property type="component" value="Unassembled WGS sequence"/>
</dbReference>
<dbReference type="AlphaFoldDB" id="A0A7Z0KBI4"/>
<protein>
    <submittedName>
        <fullName evidence="2">Putative membrane protein</fullName>
    </submittedName>
</protein>
<dbReference type="RefSeq" id="WP_179541089.1">
    <property type="nucleotide sequence ID" value="NZ_BAAALL010000004.1"/>
</dbReference>
<name>A0A7Z0KBI4_9MICC</name>
<evidence type="ECO:0000313" key="3">
    <source>
        <dbReference type="Proteomes" id="UP000535437"/>
    </source>
</evidence>
<proteinExistence type="predicted"/>
<sequence length="103" mass="10358">MTLWTWVLIACAAVYLTKIAGYLVPGSWLEHPLVGRISGLMTVALLASLVAMNTASGDDGVVLDARLGALAAAAVALLLRAPFLVVVLAGAGAAAGLRAFGLG</sequence>
<gene>
    <name evidence="2" type="ORF">HNR09_001043</name>
</gene>
<dbReference type="EMBL" id="JACCFY010000001">
    <property type="protein sequence ID" value="NYJ77632.1"/>
    <property type="molecule type" value="Genomic_DNA"/>
</dbReference>
<evidence type="ECO:0000256" key="1">
    <source>
        <dbReference type="SAM" id="Phobius"/>
    </source>
</evidence>